<evidence type="ECO:0000256" key="1">
    <source>
        <dbReference type="ARBA" id="ARBA00023015"/>
    </source>
</evidence>
<accession>A0AAE4Y783</accession>
<evidence type="ECO:0000313" key="5">
    <source>
        <dbReference type="EMBL" id="NBZ87162.1"/>
    </source>
</evidence>
<dbReference type="InterPro" id="IPR014036">
    <property type="entry name" value="DeoR-like_C"/>
</dbReference>
<dbReference type="InterPro" id="IPR018356">
    <property type="entry name" value="Tscrpt_reg_HTH_DeoR_CS"/>
</dbReference>
<dbReference type="SUPFAM" id="SSF46785">
    <property type="entry name" value="Winged helix' DNA-binding domain"/>
    <property type="match status" value="1"/>
</dbReference>
<comment type="caution">
    <text evidence="5">The sequence shown here is derived from an EMBL/GenBank/DDBJ whole genome shotgun (WGS) entry which is preliminary data.</text>
</comment>
<dbReference type="RefSeq" id="WP_168773980.1">
    <property type="nucleotide sequence ID" value="NZ_JAABNR010000005.1"/>
</dbReference>
<dbReference type="InterPro" id="IPR050313">
    <property type="entry name" value="Carb_Metab_HTH_regulators"/>
</dbReference>
<name>A0AAE4Y783_9RHOB</name>
<dbReference type="SUPFAM" id="SSF100950">
    <property type="entry name" value="NagB/RpiA/CoA transferase-like"/>
    <property type="match status" value="1"/>
</dbReference>
<dbReference type="EMBL" id="JAABNR010000005">
    <property type="protein sequence ID" value="NBZ87162.1"/>
    <property type="molecule type" value="Genomic_DNA"/>
</dbReference>
<dbReference type="SMART" id="SM00420">
    <property type="entry name" value="HTH_DEOR"/>
    <property type="match status" value="1"/>
</dbReference>
<dbReference type="SMART" id="SM01134">
    <property type="entry name" value="DeoRC"/>
    <property type="match status" value="1"/>
</dbReference>
<keyword evidence="6" id="KW-1185">Reference proteome</keyword>
<protein>
    <submittedName>
        <fullName evidence="5">DeoR family transcriptional regulator</fullName>
    </submittedName>
</protein>
<dbReference type="PROSITE" id="PS00894">
    <property type="entry name" value="HTH_DEOR_1"/>
    <property type="match status" value="1"/>
</dbReference>
<keyword evidence="2" id="KW-0238">DNA-binding</keyword>
<dbReference type="GO" id="GO:0003700">
    <property type="term" value="F:DNA-binding transcription factor activity"/>
    <property type="evidence" value="ECO:0007669"/>
    <property type="project" value="InterPro"/>
</dbReference>
<evidence type="ECO:0000256" key="2">
    <source>
        <dbReference type="ARBA" id="ARBA00023125"/>
    </source>
</evidence>
<keyword evidence="3" id="KW-0804">Transcription</keyword>
<evidence type="ECO:0000313" key="6">
    <source>
        <dbReference type="Proteomes" id="UP001193501"/>
    </source>
</evidence>
<dbReference type="PANTHER" id="PTHR30363">
    <property type="entry name" value="HTH-TYPE TRANSCRIPTIONAL REGULATOR SRLR-RELATED"/>
    <property type="match status" value="1"/>
</dbReference>
<sequence length="256" mass="26965">MKSERAALIRRYLHEHGPSSLAALSQATGASLPTLRRDLTEMERQGLVIRDHGGASLAESHLREAAFEAREALALPEKRAIAAAAHALLTPGATVFLDAGTTVLQLARRIRAEPLALSVFTNCLPIAQTLAEAEGVKVTLLGGAYRPENASITGPLAEAMLESLWVQHLFLGCGSVAPDLTLTSADESEARLNARMISRAAQATLLADPSKFGPRLTYGFAPLAAVHRVITTELPPDTAAAIQAAGAALIQTRSPS</sequence>
<feature type="domain" description="HTH deoR-type" evidence="4">
    <location>
        <begin position="2"/>
        <end position="57"/>
    </location>
</feature>
<dbReference type="Pfam" id="PF00455">
    <property type="entry name" value="DeoRC"/>
    <property type="match status" value="1"/>
</dbReference>
<organism evidence="5 6">
    <name type="scientific">Stagnihabitans tardus</name>
    <dbReference type="NCBI Taxonomy" id="2699202"/>
    <lineage>
        <taxon>Bacteria</taxon>
        <taxon>Pseudomonadati</taxon>
        <taxon>Pseudomonadota</taxon>
        <taxon>Alphaproteobacteria</taxon>
        <taxon>Rhodobacterales</taxon>
        <taxon>Paracoccaceae</taxon>
        <taxon>Stagnihabitans</taxon>
    </lineage>
</organism>
<keyword evidence="1" id="KW-0805">Transcription regulation</keyword>
<evidence type="ECO:0000256" key="3">
    <source>
        <dbReference type="ARBA" id="ARBA00023163"/>
    </source>
</evidence>
<dbReference type="InterPro" id="IPR001034">
    <property type="entry name" value="DeoR_HTH"/>
</dbReference>
<dbReference type="AlphaFoldDB" id="A0AAE4Y783"/>
<evidence type="ECO:0000259" key="4">
    <source>
        <dbReference type="PROSITE" id="PS51000"/>
    </source>
</evidence>
<reference evidence="5" key="1">
    <citation type="submission" date="2020-01" db="EMBL/GenBank/DDBJ databases">
        <authorList>
            <person name="Chen W.-M."/>
        </authorList>
    </citation>
    <scope>NUCLEOTIDE SEQUENCE</scope>
    <source>
        <strain evidence="5">CYK-10</strain>
    </source>
</reference>
<dbReference type="PANTHER" id="PTHR30363:SF44">
    <property type="entry name" value="AGA OPERON TRANSCRIPTIONAL REPRESSOR-RELATED"/>
    <property type="match status" value="1"/>
</dbReference>
<dbReference type="Pfam" id="PF08220">
    <property type="entry name" value="HTH_DeoR"/>
    <property type="match status" value="1"/>
</dbReference>
<proteinExistence type="predicted"/>
<dbReference type="Gene3D" id="3.40.50.1360">
    <property type="match status" value="1"/>
</dbReference>
<dbReference type="PRINTS" id="PR00037">
    <property type="entry name" value="HTHLACR"/>
</dbReference>
<dbReference type="Proteomes" id="UP001193501">
    <property type="component" value="Unassembled WGS sequence"/>
</dbReference>
<dbReference type="GO" id="GO:0003677">
    <property type="term" value="F:DNA binding"/>
    <property type="evidence" value="ECO:0007669"/>
    <property type="project" value="UniProtKB-KW"/>
</dbReference>
<gene>
    <name evidence="5" type="ORF">GV832_06175</name>
</gene>
<dbReference type="InterPro" id="IPR036390">
    <property type="entry name" value="WH_DNA-bd_sf"/>
</dbReference>
<dbReference type="PROSITE" id="PS51000">
    <property type="entry name" value="HTH_DEOR_2"/>
    <property type="match status" value="1"/>
</dbReference>
<dbReference type="InterPro" id="IPR037171">
    <property type="entry name" value="NagB/RpiA_transferase-like"/>
</dbReference>